<dbReference type="InterPro" id="IPR056024">
    <property type="entry name" value="DUF7605"/>
</dbReference>
<dbReference type="AlphaFoldDB" id="A0A3M7DS55"/>
<dbReference type="VEuPathDB" id="FungiDB:BTJ68_05238"/>
<evidence type="ECO:0000259" key="3">
    <source>
        <dbReference type="Pfam" id="PF24564"/>
    </source>
</evidence>
<feature type="region of interest" description="Disordered" evidence="1">
    <location>
        <begin position="1"/>
        <end position="34"/>
    </location>
</feature>
<gene>
    <name evidence="4" type="ORF">D0863_08021</name>
</gene>
<dbReference type="Gene3D" id="3.40.50.300">
    <property type="entry name" value="P-loop containing nucleotide triphosphate hydrolases"/>
    <property type="match status" value="1"/>
</dbReference>
<dbReference type="InterPro" id="IPR027417">
    <property type="entry name" value="P-loop_NTPase"/>
</dbReference>
<feature type="domain" description="Dynamin N-terminal" evidence="2">
    <location>
        <begin position="107"/>
        <end position="341"/>
    </location>
</feature>
<feature type="domain" description="DUF7605" evidence="3">
    <location>
        <begin position="588"/>
        <end position="766"/>
    </location>
</feature>
<dbReference type="PANTHER" id="PTHR36681:SF3">
    <property type="entry name" value="NUCLEAR GTPASE, GERMINAL CENTER-ASSOCIATED, TANDEM DUPLICATE 3"/>
    <property type="match status" value="1"/>
</dbReference>
<dbReference type="Proteomes" id="UP000269276">
    <property type="component" value="Unassembled WGS sequence"/>
</dbReference>
<evidence type="ECO:0008006" key="6">
    <source>
        <dbReference type="Google" id="ProtNLM"/>
    </source>
</evidence>
<name>A0A3M7DS55_HORWE</name>
<organism evidence="4 5">
    <name type="scientific">Hortaea werneckii</name>
    <name type="common">Black yeast</name>
    <name type="synonym">Cladosporium werneckii</name>
    <dbReference type="NCBI Taxonomy" id="91943"/>
    <lineage>
        <taxon>Eukaryota</taxon>
        <taxon>Fungi</taxon>
        <taxon>Dikarya</taxon>
        <taxon>Ascomycota</taxon>
        <taxon>Pezizomycotina</taxon>
        <taxon>Dothideomycetes</taxon>
        <taxon>Dothideomycetidae</taxon>
        <taxon>Mycosphaerellales</taxon>
        <taxon>Teratosphaeriaceae</taxon>
        <taxon>Hortaea</taxon>
    </lineage>
</organism>
<proteinExistence type="predicted"/>
<sequence>MSKRGFDDMAAGGDIAGDPDVKPPIPSDEEPCDIDKVEPYDASVKEILPHSPVYTDDFEKLEKGVADLIWLLAKPIQDTKFRNGVVNGLLDEISDRTKRRSREDVRVALIGGMKAGKSAVINSLLSIGMIARQGDAGGSCTWVVQEFCRTLAKQTMPFAAEIQFFNQEDRQSILRSLLADFYHATPNDDDHFDGPKDSDQVAEDFTTQQTTIAVFRALFSDKKQFRNKTAAYDFLSEAECEDDDAILSQLYHWAEELVSSRTKDGEVTHQASTTQTLLWDIAPYLYTVEERDGEPITSLWPFVSHIKFGLDNKLLKHGITLVDLPGLSDANKVRVSNAINQLRNCTHYMIVAEIGRASDDRFIRDHMSRGIDEATAVSGTPKEMKEIASLQQKVCELDEQRSQVMAKIRSTKPPQKYVHMCERDEIDAAMRQAQAQEQELRIHLRSKFVAKGMKELYAELTPDPVPLPVFCVGNAAYKKHQAGFSTADPNPPTLTVVGTNIPRLREHLFLAPADGKSNDMQHTVVTQLPILLSSFRLYVSKTHMARKDEIRAIVVEPQHILPEVIDQLFDRMMEDAEKHVLGPLMLEEHEWTMEAAKLCKLWVKQWSTSVHLNMLKKEGVRKNGKNGQTISWNEELLAIKAVEMQDYFRDLNRAWEGYGNMIIKEMTRLVTKMSNRIRDDPQVTLMALKPFLEHLYVEKPAIGSMVTKVFRNVTRHFSAAEMNTMNESPDNHLVKAMVPVYKQAALIKGRAGTPQKRCAEFQRQVSARSNVWAKMCDGVRAEFKSYLDEDRKELKMQMLKYFAGIDRKFNVLCSDAKSEEPAETELRGKLQHNVAQADEKLVNDVLPRLETCFGKTASDMLLREIYG</sequence>
<comment type="caution">
    <text evidence="4">The sequence shown here is derived from an EMBL/GenBank/DDBJ whole genome shotgun (WGS) entry which is preliminary data.</text>
</comment>
<dbReference type="Pfam" id="PF00350">
    <property type="entry name" value="Dynamin_N"/>
    <property type="match status" value="1"/>
</dbReference>
<evidence type="ECO:0000313" key="4">
    <source>
        <dbReference type="EMBL" id="RMY67082.1"/>
    </source>
</evidence>
<dbReference type="Pfam" id="PF24564">
    <property type="entry name" value="DUF7605"/>
    <property type="match status" value="1"/>
</dbReference>
<accession>A0A3M7DS55</accession>
<feature type="compositionally biased region" description="Low complexity" evidence="1">
    <location>
        <begin position="8"/>
        <end position="18"/>
    </location>
</feature>
<evidence type="ECO:0000256" key="1">
    <source>
        <dbReference type="SAM" id="MobiDB-lite"/>
    </source>
</evidence>
<dbReference type="EMBL" id="QWIP01000285">
    <property type="protein sequence ID" value="RMY67082.1"/>
    <property type="molecule type" value="Genomic_DNA"/>
</dbReference>
<dbReference type="OrthoDB" id="5427350at2759"/>
<protein>
    <recommendedName>
        <fullName evidence="6">GED domain-containing protein</fullName>
    </recommendedName>
</protein>
<dbReference type="PANTHER" id="PTHR36681">
    <property type="entry name" value="NUCLEAR GTPASE, GERMINAL CENTER-ASSOCIATED, TANDEM DUPLICATE 3"/>
    <property type="match status" value="1"/>
</dbReference>
<dbReference type="InterPro" id="IPR045063">
    <property type="entry name" value="Dynamin_N"/>
</dbReference>
<reference evidence="4 5" key="1">
    <citation type="journal article" date="2018" name="BMC Genomics">
        <title>Genomic evidence for intraspecific hybridization in a clonal and extremely halotolerant yeast.</title>
        <authorList>
            <person name="Gostincar C."/>
            <person name="Stajich J.E."/>
            <person name="Zupancic J."/>
            <person name="Zalar P."/>
            <person name="Gunde-Cimerman N."/>
        </authorList>
    </citation>
    <scope>NUCLEOTIDE SEQUENCE [LARGE SCALE GENOMIC DNA]</scope>
    <source>
        <strain evidence="4 5">EXF-2682</strain>
    </source>
</reference>
<dbReference type="SUPFAM" id="SSF52540">
    <property type="entry name" value="P-loop containing nucleoside triphosphate hydrolases"/>
    <property type="match status" value="1"/>
</dbReference>
<evidence type="ECO:0000259" key="2">
    <source>
        <dbReference type="Pfam" id="PF00350"/>
    </source>
</evidence>
<evidence type="ECO:0000313" key="5">
    <source>
        <dbReference type="Proteomes" id="UP000269276"/>
    </source>
</evidence>